<accession>A0A411WU52</accession>
<proteinExistence type="predicted"/>
<dbReference type="EMBL" id="BMWV01000009">
    <property type="protein sequence ID" value="GGY52849.1"/>
    <property type="molecule type" value="Genomic_DNA"/>
</dbReference>
<dbReference type="Proteomes" id="UP000292307">
    <property type="component" value="Chromosome"/>
</dbReference>
<dbReference type="Proteomes" id="UP000628442">
    <property type="component" value="Unassembled WGS sequence"/>
</dbReference>
<dbReference type="InterPro" id="IPR052340">
    <property type="entry name" value="RNase_Y/CdgJ"/>
</dbReference>
<gene>
    <name evidence="3" type="ORF">EYF70_05160</name>
    <name evidence="2" type="ORF">GCM10007387_38990</name>
</gene>
<reference evidence="2" key="3">
    <citation type="submission" date="2022-12" db="EMBL/GenBank/DDBJ databases">
        <authorList>
            <person name="Sun Q."/>
            <person name="Kim S."/>
        </authorList>
    </citation>
    <scope>NUCLEOTIDE SEQUENCE</scope>
    <source>
        <strain evidence="2">KCTC 12343</strain>
    </source>
</reference>
<dbReference type="PANTHER" id="PTHR33525">
    <property type="match status" value="1"/>
</dbReference>
<dbReference type="PANTHER" id="PTHR33525:SF3">
    <property type="entry name" value="RIBONUCLEASE Y"/>
    <property type="match status" value="1"/>
</dbReference>
<protein>
    <submittedName>
        <fullName evidence="3">HDOD domain-containing protein</fullName>
    </submittedName>
</protein>
<dbReference type="Pfam" id="PF08668">
    <property type="entry name" value="HDOD"/>
    <property type="match status" value="1"/>
</dbReference>
<evidence type="ECO:0000313" key="4">
    <source>
        <dbReference type="Proteomes" id="UP000292307"/>
    </source>
</evidence>
<dbReference type="SUPFAM" id="SSF109604">
    <property type="entry name" value="HD-domain/PDEase-like"/>
    <property type="match status" value="1"/>
</dbReference>
<dbReference type="Gene3D" id="1.10.3210.10">
    <property type="entry name" value="Hypothetical protein af1432"/>
    <property type="match status" value="1"/>
</dbReference>
<dbReference type="PROSITE" id="PS51833">
    <property type="entry name" value="HDOD"/>
    <property type="match status" value="1"/>
</dbReference>
<feature type="domain" description="HDOD" evidence="1">
    <location>
        <begin position="21"/>
        <end position="208"/>
    </location>
</feature>
<dbReference type="OrthoDB" id="9797768at2"/>
<evidence type="ECO:0000259" key="1">
    <source>
        <dbReference type="PROSITE" id="PS51833"/>
    </source>
</evidence>
<keyword evidence="4" id="KW-1185">Reference proteome</keyword>
<dbReference type="InterPro" id="IPR013976">
    <property type="entry name" value="HDOD"/>
</dbReference>
<organism evidence="2 5">
    <name type="scientific">Pseudoduganella albidiflava</name>
    <dbReference type="NCBI Taxonomy" id="321983"/>
    <lineage>
        <taxon>Bacteria</taxon>
        <taxon>Pseudomonadati</taxon>
        <taxon>Pseudomonadota</taxon>
        <taxon>Betaproteobacteria</taxon>
        <taxon>Burkholderiales</taxon>
        <taxon>Oxalobacteraceae</taxon>
        <taxon>Telluria group</taxon>
        <taxon>Pseudoduganella</taxon>
    </lineage>
</organism>
<reference evidence="3 4" key="2">
    <citation type="submission" date="2019-02" db="EMBL/GenBank/DDBJ databases">
        <title>Draft Genome Sequences of Six Type Strains of the Genus Massilia.</title>
        <authorList>
            <person name="Miess H."/>
            <person name="Frediansyhah A."/>
            <person name="Gross H."/>
        </authorList>
    </citation>
    <scope>NUCLEOTIDE SEQUENCE [LARGE SCALE GENOMIC DNA]</scope>
    <source>
        <strain evidence="3 4">DSM 17472</strain>
    </source>
</reference>
<dbReference type="AlphaFoldDB" id="A0A411WU52"/>
<evidence type="ECO:0000313" key="3">
    <source>
        <dbReference type="EMBL" id="QBI00311.1"/>
    </source>
</evidence>
<name>A0A411WU52_9BURK</name>
<sequence length="278" mass="29993">MEKLKDFAQIVAEAQRGELVFPTSVNAALSLQMTLADPDCHDEDVIRKLLAEPILAARAVALANSAVFRSNGAALATGVRTAVMRLGYRNLYSLTAAMVVRQFGARIRDPQLRMRAEQLWKYTAHVAALAYVIAGRITRVEPDTALFAGIMHEVGGFYLLGRADAIPGLLDDPEEWMGAAQEIIAREIMKKLQVPEPVALAIVSLRGGAVGIPPEGLRDTLLVARYLCPVPSPLPQAQDHVLARTAALSGYLEQHPQIAVLLDEAADQAKSMSAALLV</sequence>
<dbReference type="RefSeq" id="WP_131144452.1">
    <property type="nucleotide sequence ID" value="NZ_BMWV01000009.1"/>
</dbReference>
<dbReference type="EMBL" id="CP036401">
    <property type="protein sequence ID" value="QBI00311.1"/>
    <property type="molecule type" value="Genomic_DNA"/>
</dbReference>
<evidence type="ECO:0000313" key="5">
    <source>
        <dbReference type="Proteomes" id="UP000628442"/>
    </source>
</evidence>
<evidence type="ECO:0000313" key="2">
    <source>
        <dbReference type="EMBL" id="GGY52849.1"/>
    </source>
</evidence>
<reference evidence="2" key="1">
    <citation type="journal article" date="2014" name="Int. J. Syst. Evol. Microbiol.">
        <title>Complete genome sequence of Corynebacterium casei LMG S-19264T (=DSM 44701T), isolated from a smear-ripened cheese.</title>
        <authorList>
            <consortium name="US DOE Joint Genome Institute (JGI-PGF)"/>
            <person name="Walter F."/>
            <person name="Albersmeier A."/>
            <person name="Kalinowski J."/>
            <person name="Ruckert C."/>
        </authorList>
    </citation>
    <scope>NUCLEOTIDE SEQUENCE</scope>
    <source>
        <strain evidence="2">KCTC 12343</strain>
    </source>
</reference>